<evidence type="ECO:0000256" key="2">
    <source>
        <dbReference type="SAM" id="SignalP"/>
    </source>
</evidence>
<proteinExistence type="predicted"/>
<keyword evidence="4" id="KW-1185">Reference proteome</keyword>
<evidence type="ECO:0000256" key="1">
    <source>
        <dbReference type="SAM" id="MobiDB-lite"/>
    </source>
</evidence>
<evidence type="ECO:0000313" key="4">
    <source>
        <dbReference type="Proteomes" id="UP001596103"/>
    </source>
</evidence>
<name>A0ABW0JDH9_9BURK</name>
<dbReference type="EMBL" id="JBHSMP010000024">
    <property type="protein sequence ID" value="MFC5430814.1"/>
    <property type="molecule type" value="Genomic_DNA"/>
</dbReference>
<feature type="compositionally biased region" description="Basic and acidic residues" evidence="1">
    <location>
        <begin position="54"/>
        <end position="63"/>
    </location>
</feature>
<feature type="signal peptide" evidence="2">
    <location>
        <begin position="1"/>
        <end position="31"/>
    </location>
</feature>
<reference evidence="4" key="1">
    <citation type="journal article" date="2019" name="Int. J. Syst. Evol. Microbiol.">
        <title>The Global Catalogue of Microorganisms (GCM) 10K type strain sequencing project: providing services to taxonomists for standard genome sequencing and annotation.</title>
        <authorList>
            <consortium name="The Broad Institute Genomics Platform"/>
            <consortium name="The Broad Institute Genome Sequencing Center for Infectious Disease"/>
            <person name="Wu L."/>
            <person name="Ma J."/>
        </authorList>
    </citation>
    <scope>NUCLEOTIDE SEQUENCE [LARGE SCALE GENOMIC DNA]</scope>
    <source>
        <strain evidence="4">CCUG 56042</strain>
    </source>
</reference>
<feature type="region of interest" description="Disordered" evidence="1">
    <location>
        <begin position="52"/>
        <end position="75"/>
    </location>
</feature>
<dbReference type="RefSeq" id="WP_377713578.1">
    <property type="nucleotide sequence ID" value="NZ_JBHSMP010000024.1"/>
</dbReference>
<accession>A0ABW0JDH9</accession>
<keyword evidence="2" id="KW-0732">Signal</keyword>
<protein>
    <recommendedName>
        <fullName evidence="5">Fimbrial protein</fullName>
    </recommendedName>
</protein>
<feature type="chain" id="PRO_5047107361" description="Fimbrial protein" evidence="2">
    <location>
        <begin position="32"/>
        <end position="171"/>
    </location>
</feature>
<sequence>MRSLDFAPVRRRITPWAAAMIGAAALTAAFAAEEAVRVEALNDEVEQIQAQLDQRQRAHEREQRRRKSMTPEQKRIERVIAAQQTHTEGSALPVVDRIERAWSPDLALTSLSVDKAGTVARIEGGAASLSHIYQFVERLNDGRAERRTGLLQHRAKAVDGRTIHLFSVSVE</sequence>
<evidence type="ECO:0000313" key="3">
    <source>
        <dbReference type="EMBL" id="MFC5430814.1"/>
    </source>
</evidence>
<evidence type="ECO:0008006" key="5">
    <source>
        <dbReference type="Google" id="ProtNLM"/>
    </source>
</evidence>
<organism evidence="3 4">
    <name type="scientific">Paraburkholderia denitrificans</name>
    <dbReference type="NCBI Taxonomy" id="694025"/>
    <lineage>
        <taxon>Bacteria</taxon>
        <taxon>Pseudomonadati</taxon>
        <taxon>Pseudomonadota</taxon>
        <taxon>Betaproteobacteria</taxon>
        <taxon>Burkholderiales</taxon>
        <taxon>Burkholderiaceae</taxon>
        <taxon>Paraburkholderia</taxon>
    </lineage>
</organism>
<dbReference type="Proteomes" id="UP001596103">
    <property type="component" value="Unassembled WGS sequence"/>
</dbReference>
<gene>
    <name evidence="3" type="ORF">ACFPTO_18715</name>
</gene>
<comment type="caution">
    <text evidence="3">The sequence shown here is derived from an EMBL/GenBank/DDBJ whole genome shotgun (WGS) entry which is preliminary data.</text>
</comment>